<evidence type="ECO:0000313" key="1">
    <source>
        <dbReference type="EMBL" id="KAK3353948.1"/>
    </source>
</evidence>
<evidence type="ECO:0000313" key="2">
    <source>
        <dbReference type="Proteomes" id="UP001275084"/>
    </source>
</evidence>
<dbReference type="Proteomes" id="UP001275084">
    <property type="component" value="Unassembled WGS sequence"/>
</dbReference>
<keyword evidence="2" id="KW-1185">Reference proteome</keyword>
<dbReference type="EMBL" id="JAUIQD010000004">
    <property type="protein sequence ID" value="KAK3353948.1"/>
    <property type="molecule type" value="Genomic_DNA"/>
</dbReference>
<accession>A0AAJ0MEZ2</accession>
<organism evidence="1 2">
    <name type="scientific">Lasiosphaeria hispida</name>
    <dbReference type="NCBI Taxonomy" id="260671"/>
    <lineage>
        <taxon>Eukaryota</taxon>
        <taxon>Fungi</taxon>
        <taxon>Dikarya</taxon>
        <taxon>Ascomycota</taxon>
        <taxon>Pezizomycotina</taxon>
        <taxon>Sordariomycetes</taxon>
        <taxon>Sordariomycetidae</taxon>
        <taxon>Sordariales</taxon>
        <taxon>Lasiosphaeriaceae</taxon>
        <taxon>Lasiosphaeria</taxon>
    </lineage>
</organism>
<reference evidence="1" key="1">
    <citation type="journal article" date="2023" name="Mol. Phylogenet. Evol.">
        <title>Genome-scale phylogeny and comparative genomics of the fungal order Sordariales.</title>
        <authorList>
            <person name="Hensen N."/>
            <person name="Bonometti L."/>
            <person name="Westerberg I."/>
            <person name="Brannstrom I.O."/>
            <person name="Guillou S."/>
            <person name="Cros-Aarteil S."/>
            <person name="Calhoun S."/>
            <person name="Haridas S."/>
            <person name="Kuo A."/>
            <person name="Mondo S."/>
            <person name="Pangilinan J."/>
            <person name="Riley R."/>
            <person name="LaButti K."/>
            <person name="Andreopoulos B."/>
            <person name="Lipzen A."/>
            <person name="Chen C."/>
            <person name="Yan M."/>
            <person name="Daum C."/>
            <person name="Ng V."/>
            <person name="Clum A."/>
            <person name="Steindorff A."/>
            <person name="Ohm R.A."/>
            <person name="Martin F."/>
            <person name="Silar P."/>
            <person name="Natvig D.O."/>
            <person name="Lalanne C."/>
            <person name="Gautier V."/>
            <person name="Ament-Velasquez S.L."/>
            <person name="Kruys A."/>
            <person name="Hutchinson M.I."/>
            <person name="Powell A.J."/>
            <person name="Barry K."/>
            <person name="Miller A.N."/>
            <person name="Grigoriev I.V."/>
            <person name="Debuchy R."/>
            <person name="Gladieux P."/>
            <person name="Hiltunen Thoren M."/>
            <person name="Johannesson H."/>
        </authorList>
    </citation>
    <scope>NUCLEOTIDE SEQUENCE</scope>
    <source>
        <strain evidence="1">CBS 955.72</strain>
    </source>
</reference>
<gene>
    <name evidence="1" type="ORF">B0T25DRAFT_223308</name>
</gene>
<protein>
    <submittedName>
        <fullName evidence="1">Uncharacterized protein</fullName>
    </submittedName>
</protein>
<proteinExistence type="predicted"/>
<sequence>MPGDVTQEGAQVPQHGYDAVPINLGRVSLDELRFWAAILAPGQGWRATMEIDGDKLSSPWAIISQHVPQFHFYPKQLSHHLPSIGLRSFQRPSAFSIDFVHVTTSRTKVMLHCLL</sequence>
<comment type="caution">
    <text evidence="1">The sequence shown here is derived from an EMBL/GenBank/DDBJ whole genome shotgun (WGS) entry which is preliminary data.</text>
</comment>
<name>A0AAJ0MEZ2_9PEZI</name>
<reference evidence="1" key="2">
    <citation type="submission" date="2023-06" db="EMBL/GenBank/DDBJ databases">
        <authorList>
            <consortium name="Lawrence Berkeley National Laboratory"/>
            <person name="Haridas S."/>
            <person name="Hensen N."/>
            <person name="Bonometti L."/>
            <person name="Westerberg I."/>
            <person name="Brannstrom I.O."/>
            <person name="Guillou S."/>
            <person name="Cros-Aarteil S."/>
            <person name="Calhoun S."/>
            <person name="Kuo A."/>
            <person name="Mondo S."/>
            <person name="Pangilinan J."/>
            <person name="Riley R."/>
            <person name="Labutti K."/>
            <person name="Andreopoulos B."/>
            <person name="Lipzen A."/>
            <person name="Chen C."/>
            <person name="Yanf M."/>
            <person name="Daum C."/>
            <person name="Ng V."/>
            <person name="Clum A."/>
            <person name="Steindorff A."/>
            <person name="Ohm R."/>
            <person name="Martin F."/>
            <person name="Silar P."/>
            <person name="Natvig D."/>
            <person name="Lalanne C."/>
            <person name="Gautier V."/>
            <person name="Ament-Velasquez S.L."/>
            <person name="Kruys A."/>
            <person name="Hutchinson M.I."/>
            <person name="Powell A.J."/>
            <person name="Barry K."/>
            <person name="Miller A.N."/>
            <person name="Grigoriev I.V."/>
            <person name="Debuchy R."/>
            <person name="Gladieux P."/>
            <person name="Thoren M.H."/>
            <person name="Johannesson H."/>
        </authorList>
    </citation>
    <scope>NUCLEOTIDE SEQUENCE</scope>
    <source>
        <strain evidence="1">CBS 955.72</strain>
    </source>
</reference>
<dbReference type="AlphaFoldDB" id="A0AAJ0MEZ2"/>